<dbReference type="InterPro" id="IPR043129">
    <property type="entry name" value="ATPase_NBD"/>
</dbReference>
<dbReference type="GO" id="GO:0016740">
    <property type="term" value="F:transferase activity"/>
    <property type="evidence" value="ECO:0007669"/>
    <property type="project" value="UniProtKB-KW"/>
</dbReference>
<dbReference type="Pfam" id="PF02543">
    <property type="entry name" value="Carbam_trans_N"/>
    <property type="match status" value="1"/>
</dbReference>
<dbReference type="InterPro" id="IPR051338">
    <property type="entry name" value="NodU/CmcH_Carbamoyltrnsfr"/>
</dbReference>
<organism evidence="4 5">
    <name type="scientific">Fundidesulfovibrio magnetotacticus</name>
    <dbReference type="NCBI Taxonomy" id="2730080"/>
    <lineage>
        <taxon>Bacteria</taxon>
        <taxon>Pseudomonadati</taxon>
        <taxon>Thermodesulfobacteriota</taxon>
        <taxon>Desulfovibrionia</taxon>
        <taxon>Desulfovibrionales</taxon>
        <taxon>Desulfovibrionaceae</taxon>
        <taxon>Fundidesulfovibrio</taxon>
    </lineage>
</organism>
<dbReference type="EMBL" id="BLTE01000008">
    <property type="protein sequence ID" value="GFK94164.1"/>
    <property type="molecule type" value="Genomic_DNA"/>
</dbReference>
<dbReference type="InterPro" id="IPR038152">
    <property type="entry name" value="Carbam_trans_C_sf"/>
</dbReference>
<gene>
    <name evidence="4" type="primary">novN_2</name>
    <name evidence="4" type="ORF">NNJEOMEG_02004</name>
</gene>
<dbReference type="CDD" id="cd24100">
    <property type="entry name" value="ASKHA_NBD_MJ1051-like_N"/>
    <property type="match status" value="1"/>
</dbReference>
<dbReference type="Gene3D" id="3.30.420.40">
    <property type="match status" value="2"/>
</dbReference>
<reference evidence="4 5" key="2">
    <citation type="submission" date="2020-05" db="EMBL/GenBank/DDBJ databases">
        <title>Draft genome sequence of Desulfovibrio sp. strainFSS-1.</title>
        <authorList>
            <person name="Shimoshige H."/>
            <person name="Kobayashi H."/>
            <person name="Maekawa T."/>
        </authorList>
    </citation>
    <scope>NUCLEOTIDE SEQUENCE [LARGE SCALE GENOMIC DNA]</scope>
    <source>
        <strain evidence="4 5">SIID29052-01</strain>
    </source>
</reference>
<accession>A0A6V8LR22</accession>
<comment type="similarity">
    <text evidence="1">Belongs to the NodU/CmcH family.</text>
</comment>
<keyword evidence="4" id="KW-0808">Transferase</keyword>
<comment type="caution">
    <text evidence="4">The sequence shown here is derived from an EMBL/GenBank/DDBJ whole genome shotgun (WGS) entry which is preliminary data.</text>
</comment>
<feature type="domain" description="Carbamoyltransferase C-terminal" evidence="3">
    <location>
        <begin position="404"/>
        <end position="578"/>
    </location>
</feature>
<protein>
    <submittedName>
        <fullName evidence="4">Decarbamoylnovobiocin carbamoyltransferase</fullName>
        <ecNumber evidence="4">2.1.3.12</ecNumber>
    </submittedName>
</protein>
<evidence type="ECO:0000256" key="1">
    <source>
        <dbReference type="ARBA" id="ARBA00006129"/>
    </source>
</evidence>
<dbReference type="InterPro" id="IPR003696">
    <property type="entry name" value="Carbtransf_dom"/>
</dbReference>
<dbReference type="PANTHER" id="PTHR34847:SF1">
    <property type="entry name" value="NODULATION PROTEIN U"/>
    <property type="match status" value="1"/>
</dbReference>
<keyword evidence="5" id="KW-1185">Reference proteome</keyword>
<reference evidence="4 5" key="1">
    <citation type="submission" date="2020-04" db="EMBL/GenBank/DDBJ databases">
        <authorList>
            <consortium name="Desulfovibrio sp. FSS-1 genome sequencing consortium"/>
            <person name="Shimoshige H."/>
            <person name="Kobayashi H."/>
            <person name="Maekawa T."/>
        </authorList>
    </citation>
    <scope>NUCLEOTIDE SEQUENCE [LARGE SCALE GENOMIC DNA]</scope>
    <source>
        <strain evidence="4 5">SIID29052-01</strain>
    </source>
</reference>
<dbReference type="Proteomes" id="UP000494245">
    <property type="component" value="Unassembled WGS sequence"/>
</dbReference>
<dbReference type="SUPFAM" id="SSF53067">
    <property type="entry name" value="Actin-like ATPase domain"/>
    <property type="match status" value="1"/>
</dbReference>
<dbReference type="EC" id="2.1.3.12" evidence="4"/>
<dbReference type="PANTHER" id="PTHR34847">
    <property type="entry name" value="NODULATION PROTEIN U"/>
    <property type="match status" value="1"/>
</dbReference>
<dbReference type="AlphaFoldDB" id="A0A6V8LR22"/>
<sequence length="581" mass="64449">MNILAIQIGIGASVCLLKDGKIVLAVEEERLCRQKGFMGFPAQALAYLKTRHPRELDSLALWGIPGRDDVLHSKAEFQTRYDARLEPARKPSLAQSCKGLACRALPDEVKALIKPSLKKPSVASMVREALEGFELPEKSLRRPGHHLCHAAAAYYGLGRDHERPYLVLTLDGGGDGLCATVSIGRRGRLETVAATPTGHSVGNLYSNITHLLGFTPHEHEYKLMGMAPYVPERHTARVRDILAGYVGLDPANPMLFKRLIPESTTICNKRLARDLRRQRFDNVAGGLQRFTEELVTDWVKACMERTGIRDLLCSGGVFMNVKLNQRLSRLPEVRSIDVFPSCGDETNALGCAFLLHNEASGGGFPEFRAFTLGPAPSFDLEEAKARHAGDCTFEKLEDPHQTAAELIASGRILARVAGPMEFGARALGNRSILCDPSRLEMVERVNFLIKQRDFWMPFAPAILREDAERYLVTPPTLPPELSPYMMFTFDTTEAREEMIACLQRADRTARAQVVNREYNPGFHELLTRYKALTGRGAVMNTSYNIHGHPIAMGSMDALEILVNSSLDHVLIEDVLVGKRKA</sequence>
<dbReference type="RefSeq" id="WP_173083977.1">
    <property type="nucleotide sequence ID" value="NZ_BLTE01000008.1"/>
</dbReference>
<evidence type="ECO:0000259" key="3">
    <source>
        <dbReference type="Pfam" id="PF16861"/>
    </source>
</evidence>
<dbReference type="Pfam" id="PF16861">
    <property type="entry name" value="Carbam_trans_C"/>
    <property type="match status" value="1"/>
</dbReference>
<feature type="domain" description="Carbamoyltransferase" evidence="2">
    <location>
        <begin position="13"/>
        <end position="352"/>
    </location>
</feature>
<dbReference type="Gene3D" id="3.90.870.20">
    <property type="entry name" value="Carbamoyltransferase, C-terminal domain"/>
    <property type="match status" value="1"/>
</dbReference>
<proteinExistence type="inferred from homology"/>
<evidence type="ECO:0000259" key="2">
    <source>
        <dbReference type="Pfam" id="PF02543"/>
    </source>
</evidence>
<evidence type="ECO:0000313" key="4">
    <source>
        <dbReference type="EMBL" id="GFK94164.1"/>
    </source>
</evidence>
<evidence type="ECO:0000313" key="5">
    <source>
        <dbReference type="Proteomes" id="UP000494245"/>
    </source>
</evidence>
<dbReference type="InterPro" id="IPR031730">
    <property type="entry name" value="Carbam_trans_C"/>
</dbReference>
<name>A0A6V8LR22_9BACT</name>